<dbReference type="FunFam" id="2.60.40.790:FF:000019">
    <property type="entry name" value="cytochrome b5 reductase 4 isoform X1"/>
    <property type="match status" value="1"/>
</dbReference>
<dbReference type="PRINTS" id="PR00406">
    <property type="entry name" value="CYTB5RDTASE"/>
</dbReference>
<evidence type="ECO:0000313" key="19">
    <source>
        <dbReference type="EMBL" id="KAK0151395.1"/>
    </source>
</evidence>
<dbReference type="GO" id="GO:0005783">
    <property type="term" value="C:endoplasmic reticulum"/>
    <property type="evidence" value="ECO:0007669"/>
    <property type="project" value="UniProtKB-SubCell"/>
</dbReference>
<evidence type="ECO:0000256" key="13">
    <source>
        <dbReference type="ARBA" id="ARBA00023027"/>
    </source>
</evidence>
<evidence type="ECO:0000256" key="10">
    <source>
        <dbReference type="ARBA" id="ARBA00022827"/>
    </source>
</evidence>
<accession>A0AA47N458</accession>
<dbReference type="GO" id="GO:0006801">
    <property type="term" value="P:superoxide metabolic process"/>
    <property type="evidence" value="ECO:0007669"/>
    <property type="project" value="TreeGrafter"/>
</dbReference>
<sequence>MLNIPTQAFPAAGSQQRVAAAGQSGRNKVALMPGHSLMDWIRFAKSGRDLTGLRGRLIEVTEEELKKHSKRDDCWTCIRGLVYNVTPYMDYHPGGEEELMKAAGIDGTELFDQVHRWVNYESMLKECLVGRMATKTIAVKALKKDIVSNLNGLAPPLPPPPPPLMASPTSPSSVGLHPSGFATPSEKDCRPRYDWFQTESAVNIVVYTKRKIPSSGCTTIDLQDGVLRLEALLGKMSYMLHLLQMACSVGKVQLKMAKQTRGKWASLGQPLECHNSFLPQKGRALHYRDCVLVSKTQVNHNTCLFRLQLRCGTVMHVPVGKHVYLKTRIQEAEVVKPYTPVDQSLVPADPLVPDQTHGSDLFLMVKVYPDGLFTPHLNTLKIGDHMLVSGPEGPFSLRPLRDVTHLYLLAAGTGFTPMARLIQLSLQDLGTIKKTKLLFFNRQEEDIMWRSELDDLAAKDERFQVEYVLSEPRAGWTGRTGRVDQAVLRDVLGRPDGAKCYVCVCGPAAFTELTEELVRQQGFSQEEVHAFQG</sequence>
<evidence type="ECO:0000256" key="16">
    <source>
        <dbReference type="ARBA" id="ARBA00047682"/>
    </source>
</evidence>
<keyword evidence="13" id="KW-0520">NAD</keyword>
<dbReference type="Pfam" id="PF00970">
    <property type="entry name" value="FAD_binding_6"/>
    <property type="match status" value="1"/>
</dbReference>
<evidence type="ECO:0000313" key="20">
    <source>
        <dbReference type="Proteomes" id="UP001174136"/>
    </source>
</evidence>
<keyword evidence="6" id="KW-0349">Heme</keyword>
<dbReference type="InterPro" id="IPR008333">
    <property type="entry name" value="Cbr1-like_FAD-bd_dom"/>
</dbReference>
<dbReference type="EC" id="1.6.2.2" evidence="4"/>
<dbReference type="Proteomes" id="UP001174136">
    <property type="component" value="Unassembled WGS sequence"/>
</dbReference>
<evidence type="ECO:0000256" key="12">
    <source>
        <dbReference type="ARBA" id="ARBA00023004"/>
    </source>
</evidence>
<dbReference type="CDD" id="cd06183">
    <property type="entry name" value="cyt_b5_reduct_like"/>
    <property type="match status" value="1"/>
</dbReference>
<dbReference type="GO" id="GO:0020037">
    <property type="term" value="F:heme binding"/>
    <property type="evidence" value="ECO:0007669"/>
    <property type="project" value="InterPro"/>
</dbReference>
<evidence type="ECO:0000256" key="11">
    <source>
        <dbReference type="ARBA" id="ARBA00023002"/>
    </source>
</evidence>
<dbReference type="FunFam" id="3.10.120.10:FF:000001">
    <property type="entry name" value="Cytochrome b5 reductase 4"/>
    <property type="match status" value="1"/>
</dbReference>
<proteinExistence type="inferred from homology"/>
<dbReference type="InterPro" id="IPR051872">
    <property type="entry name" value="Cytochrome_b5/Flavoprotein_Rdt"/>
</dbReference>
<keyword evidence="8" id="KW-0479">Metal-binding</keyword>
<dbReference type="FunFam" id="2.40.30.10:FF:000063">
    <property type="entry name" value="Cytochrome b5 reductase 4"/>
    <property type="match status" value="1"/>
</dbReference>
<dbReference type="Pfam" id="PF00175">
    <property type="entry name" value="NAD_binding_1"/>
    <property type="match status" value="1"/>
</dbReference>
<dbReference type="SUPFAM" id="SSF49764">
    <property type="entry name" value="HSP20-like chaperones"/>
    <property type="match status" value="1"/>
</dbReference>
<comment type="cofactor">
    <cofactor evidence="1">
        <name>FAD</name>
        <dbReference type="ChEBI" id="CHEBI:57692"/>
    </cofactor>
</comment>
<dbReference type="SMART" id="SM01117">
    <property type="entry name" value="Cyt-b5"/>
    <property type="match status" value="1"/>
</dbReference>
<evidence type="ECO:0000256" key="5">
    <source>
        <dbReference type="ARBA" id="ARBA00022339"/>
    </source>
</evidence>
<evidence type="ECO:0000256" key="9">
    <source>
        <dbReference type="ARBA" id="ARBA00022824"/>
    </source>
</evidence>
<dbReference type="EMBL" id="JAOPHQ010001241">
    <property type="protein sequence ID" value="KAK0151395.1"/>
    <property type="molecule type" value="Genomic_DNA"/>
</dbReference>
<name>A0AA47N458_MERPO</name>
<feature type="domain" description="FAD-binding FR-type" evidence="18">
    <location>
        <begin position="285"/>
        <end position="398"/>
    </location>
</feature>
<evidence type="ECO:0000256" key="8">
    <source>
        <dbReference type="ARBA" id="ARBA00022723"/>
    </source>
</evidence>
<feature type="domain" description="Cytochrome b5 heme-binding" evidence="17">
    <location>
        <begin position="57"/>
        <end position="133"/>
    </location>
</feature>
<dbReference type="InterPro" id="IPR036400">
    <property type="entry name" value="Cyt_B5-like_heme/steroid_sf"/>
</dbReference>
<dbReference type="InterPro" id="IPR017938">
    <property type="entry name" value="Riboflavin_synthase-like_b-brl"/>
</dbReference>
<dbReference type="Gene3D" id="3.40.50.80">
    <property type="entry name" value="Nucleotide-binding domain of ferredoxin-NADP reductase (FNR) module"/>
    <property type="match status" value="1"/>
</dbReference>
<dbReference type="InterPro" id="IPR017927">
    <property type="entry name" value="FAD-bd_FR_type"/>
</dbReference>
<dbReference type="SUPFAM" id="SSF52343">
    <property type="entry name" value="Ferredoxin reductase-like, C-terminal NADP-linked domain"/>
    <property type="match status" value="1"/>
</dbReference>
<evidence type="ECO:0000259" key="18">
    <source>
        <dbReference type="PROSITE" id="PS51384"/>
    </source>
</evidence>
<evidence type="ECO:0000256" key="15">
    <source>
        <dbReference type="ARBA" id="ARBA00031842"/>
    </source>
</evidence>
<evidence type="ECO:0000256" key="6">
    <source>
        <dbReference type="ARBA" id="ARBA00022617"/>
    </source>
</evidence>
<evidence type="ECO:0000256" key="7">
    <source>
        <dbReference type="ARBA" id="ARBA00022630"/>
    </source>
</evidence>
<dbReference type="Pfam" id="PF00173">
    <property type="entry name" value="Cyt-b5"/>
    <property type="match status" value="1"/>
</dbReference>
<dbReference type="Gene3D" id="3.10.120.10">
    <property type="entry name" value="Cytochrome b5-like heme/steroid binding domain"/>
    <property type="match status" value="1"/>
</dbReference>
<dbReference type="Gene3D" id="2.40.30.10">
    <property type="entry name" value="Translation factors"/>
    <property type="match status" value="1"/>
</dbReference>
<dbReference type="PANTHER" id="PTHR46237">
    <property type="entry name" value="CYTOCHROME B5 REDUCTASE 4 FAMILY MEMBER"/>
    <property type="match status" value="1"/>
</dbReference>
<evidence type="ECO:0000256" key="4">
    <source>
        <dbReference type="ARBA" id="ARBA00012011"/>
    </source>
</evidence>
<dbReference type="PROSITE" id="PS50255">
    <property type="entry name" value="CYTOCHROME_B5_2"/>
    <property type="match status" value="1"/>
</dbReference>
<dbReference type="InterPro" id="IPR039261">
    <property type="entry name" value="FNR_nucleotide-bd"/>
</dbReference>
<dbReference type="FunFam" id="3.40.50.80:FF:000021">
    <property type="entry name" value="Cytochrome b5 reductase 4"/>
    <property type="match status" value="1"/>
</dbReference>
<dbReference type="InterPro" id="IPR018506">
    <property type="entry name" value="Cyt_B5_heme-BS"/>
</dbReference>
<comment type="similarity">
    <text evidence="3">Belongs to the flavoprotein pyridine nucleotide cytochrome reductase family.</text>
</comment>
<gene>
    <name evidence="19" type="primary">cyb5r4</name>
    <name evidence="19" type="ORF">N1851_007309</name>
</gene>
<dbReference type="GO" id="GO:0090524">
    <property type="term" value="F:cytochrome-b5 reductase activity, acting on NADH"/>
    <property type="evidence" value="ECO:0007669"/>
    <property type="project" value="UniProtKB-EC"/>
</dbReference>
<dbReference type="SUPFAM" id="SSF63380">
    <property type="entry name" value="Riboflavin synthase domain-like"/>
    <property type="match status" value="1"/>
</dbReference>
<evidence type="ECO:0000256" key="3">
    <source>
        <dbReference type="ARBA" id="ARBA00006105"/>
    </source>
</evidence>
<dbReference type="InterPro" id="IPR008978">
    <property type="entry name" value="HSP20-like_chaperone"/>
</dbReference>
<dbReference type="GO" id="GO:0046872">
    <property type="term" value="F:metal ion binding"/>
    <property type="evidence" value="ECO:0007669"/>
    <property type="project" value="UniProtKB-KW"/>
</dbReference>
<comment type="subcellular location">
    <subcellularLocation>
        <location evidence="2">Endoplasmic reticulum</location>
    </subcellularLocation>
</comment>
<reference evidence="19" key="1">
    <citation type="journal article" date="2023" name="Front. Mar. Sci.">
        <title>A new Merluccius polli reference genome to investigate the effects of global change in West African waters.</title>
        <authorList>
            <person name="Mateo J.L."/>
            <person name="Blanco-Fernandez C."/>
            <person name="Garcia-Vazquez E."/>
            <person name="Machado-Schiaffino G."/>
        </authorList>
    </citation>
    <scope>NUCLEOTIDE SEQUENCE</scope>
    <source>
        <strain evidence="19">C29</strain>
        <tissue evidence="19">Fin</tissue>
    </source>
</reference>
<dbReference type="InterPro" id="IPR001199">
    <property type="entry name" value="Cyt_B5-like_heme/steroid-bd"/>
</dbReference>
<keyword evidence="12" id="KW-0408">Iron</keyword>
<dbReference type="PROSITE" id="PS51384">
    <property type="entry name" value="FAD_FR"/>
    <property type="match status" value="1"/>
</dbReference>
<organism evidence="19 20">
    <name type="scientific">Merluccius polli</name>
    <name type="common">Benguela hake</name>
    <name type="synonym">Merluccius cadenati</name>
    <dbReference type="NCBI Taxonomy" id="89951"/>
    <lineage>
        <taxon>Eukaryota</taxon>
        <taxon>Metazoa</taxon>
        <taxon>Chordata</taxon>
        <taxon>Craniata</taxon>
        <taxon>Vertebrata</taxon>
        <taxon>Euteleostomi</taxon>
        <taxon>Actinopterygii</taxon>
        <taxon>Neopterygii</taxon>
        <taxon>Teleostei</taxon>
        <taxon>Neoteleostei</taxon>
        <taxon>Acanthomorphata</taxon>
        <taxon>Zeiogadaria</taxon>
        <taxon>Gadariae</taxon>
        <taxon>Gadiformes</taxon>
        <taxon>Gadoidei</taxon>
        <taxon>Merlucciidae</taxon>
        <taxon>Merluccius</taxon>
    </lineage>
</organism>
<dbReference type="SUPFAM" id="SSF55856">
    <property type="entry name" value="Cytochrome b5-like heme/steroid binding domain"/>
    <property type="match status" value="1"/>
</dbReference>
<protein>
    <recommendedName>
        <fullName evidence="5">Cytochrome b5 reductase 4</fullName>
        <ecNumber evidence="4">1.6.2.2</ecNumber>
    </recommendedName>
    <alternativeName>
        <fullName evidence="15">Flavohemoprotein b5/b5R</fullName>
    </alternativeName>
    <alternativeName>
        <fullName evidence="14">cb5/cb5R</fullName>
    </alternativeName>
</protein>
<comment type="caution">
    <text evidence="19">The sequence shown here is derived from an EMBL/GenBank/DDBJ whole genome shotgun (WGS) entry which is preliminary data.</text>
</comment>
<dbReference type="AlphaFoldDB" id="A0AA47N458"/>
<evidence type="ECO:0000259" key="17">
    <source>
        <dbReference type="PROSITE" id="PS50255"/>
    </source>
</evidence>
<keyword evidence="9" id="KW-0256">Endoplasmic reticulum</keyword>
<dbReference type="PROSITE" id="PS00191">
    <property type="entry name" value="CYTOCHROME_B5_1"/>
    <property type="match status" value="1"/>
</dbReference>
<keyword evidence="11" id="KW-0560">Oxidoreductase</keyword>
<dbReference type="PRINTS" id="PR00363">
    <property type="entry name" value="CYTOCHROMEB5"/>
</dbReference>
<comment type="catalytic activity">
    <reaction evidence="16">
        <text>2 Fe(III)-[cytochrome b5] + NADH = 2 Fe(II)-[cytochrome b5] + NAD(+) + H(+)</text>
        <dbReference type="Rhea" id="RHEA:46680"/>
        <dbReference type="Rhea" id="RHEA-COMP:10438"/>
        <dbReference type="Rhea" id="RHEA-COMP:10439"/>
        <dbReference type="ChEBI" id="CHEBI:15378"/>
        <dbReference type="ChEBI" id="CHEBI:29033"/>
        <dbReference type="ChEBI" id="CHEBI:29034"/>
        <dbReference type="ChEBI" id="CHEBI:57540"/>
        <dbReference type="ChEBI" id="CHEBI:57945"/>
        <dbReference type="EC" id="1.6.2.2"/>
    </reaction>
</comment>
<dbReference type="InterPro" id="IPR001433">
    <property type="entry name" value="OxRdtase_FAD/NAD-bd"/>
</dbReference>
<keyword evidence="10" id="KW-0274">FAD</keyword>
<dbReference type="PANTHER" id="PTHR46237:SF1">
    <property type="entry name" value="CYTOCHROME B5 REDUCTASE 4"/>
    <property type="match status" value="1"/>
</dbReference>
<keyword evidence="20" id="KW-1185">Reference proteome</keyword>
<evidence type="ECO:0000256" key="2">
    <source>
        <dbReference type="ARBA" id="ARBA00004240"/>
    </source>
</evidence>
<keyword evidence="7" id="KW-0285">Flavoprotein</keyword>
<evidence type="ECO:0000256" key="14">
    <source>
        <dbReference type="ARBA" id="ARBA00030883"/>
    </source>
</evidence>
<evidence type="ECO:0000256" key="1">
    <source>
        <dbReference type="ARBA" id="ARBA00001974"/>
    </source>
</evidence>